<evidence type="ECO:0000313" key="3">
    <source>
        <dbReference type="WBParaSite" id="L893_g20161.t1"/>
    </source>
</evidence>
<keyword evidence="2" id="KW-1185">Reference proteome</keyword>
<dbReference type="WBParaSite" id="L893_g20161.t1">
    <property type="protein sequence ID" value="L893_g20161.t1"/>
    <property type="gene ID" value="L893_g20161"/>
</dbReference>
<dbReference type="SUPFAM" id="SSF56112">
    <property type="entry name" value="Protein kinase-like (PK-like)"/>
    <property type="match status" value="1"/>
</dbReference>
<dbReference type="InterPro" id="IPR015897">
    <property type="entry name" value="CHK_kinase-like"/>
</dbReference>
<dbReference type="InterPro" id="IPR011009">
    <property type="entry name" value="Kinase-like_dom_sf"/>
</dbReference>
<dbReference type="AlphaFoldDB" id="A0A1I7YVK6"/>
<evidence type="ECO:0000313" key="2">
    <source>
        <dbReference type="Proteomes" id="UP000095287"/>
    </source>
</evidence>
<feature type="domain" description="CHK kinase-like" evidence="1">
    <location>
        <begin position="135"/>
        <end position="322"/>
    </location>
</feature>
<dbReference type="PANTHER" id="PTHR23020">
    <property type="entry name" value="UNCHARACTERIZED NUCLEAR HORMONE RECEPTOR-RELATED"/>
    <property type="match status" value="1"/>
</dbReference>
<dbReference type="Proteomes" id="UP000095287">
    <property type="component" value="Unplaced"/>
</dbReference>
<dbReference type="Pfam" id="PF07914">
    <property type="entry name" value="DUF1679"/>
    <property type="match status" value="1"/>
</dbReference>
<dbReference type="PANTHER" id="PTHR23020:SF41">
    <property type="entry name" value="AMINOGLYCOSIDE PHOSPHOTRANSFERASE DOMAIN-CONTAINING PROTEIN"/>
    <property type="match status" value="1"/>
</dbReference>
<name>A0A1I7YVK6_9BILA</name>
<dbReference type="SMART" id="SM00587">
    <property type="entry name" value="CHK"/>
    <property type="match status" value="1"/>
</dbReference>
<evidence type="ECO:0000259" key="1">
    <source>
        <dbReference type="SMART" id="SM00587"/>
    </source>
</evidence>
<dbReference type="Gene3D" id="3.90.1200.10">
    <property type="match status" value="1"/>
</dbReference>
<proteinExistence type="predicted"/>
<reference evidence="3" key="1">
    <citation type="submission" date="2016-11" db="UniProtKB">
        <authorList>
            <consortium name="WormBaseParasite"/>
        </authorList>
    </citation>
    <scope>IDENTIFICATION</scope>
</reference>
<organism evidence="2 3">
    <name type="scientific">Steinernema glaseri</name>
    <dbReference type="NCBI Taxonomy" id="37863"/>
    <lineage>
        <taxon>Eukaryota</taxon>
        <taxon>Metazoa</taxon>
        <taxon>Ecdysozoa</taxon>
        <taxon>Nematoda</taxon>
        <taxon>Chromadorea</taxon>
        <taxon>Rhabditida</taxon>
        <taxon>Tylenchina</taxon>
        <taxon>Panagrolaimomorpha</taxon>
        <taxon>Strongyloidoidea</taxon>
        <taxon>Steinernematidae</taxon>
        <taxon>Steinernema</taxon>
    </lineage>
</organism>
<dbReference type="InterPro" id="IPR052961">
    <property type="entry name" value="Oxido-Kinase-like_Enzymes"/>
</dbReference>
<dbReference type="InterPro" id="IPR012877">
    <property type="entry name" value="Dhs-27"/>
</dbReference>
<accession>A0A1I7YVK6</accession>
<sequence>MSSTLTDVDSFLIPRINWSQQVIEGTSFTVDWILKALGTYGQSLEASEIVNISVSNIDNGYGFASDILRIVICCTNPSKTLSTVLKIPTPHLKNRVYYFNREIKFYDNFSDLVPIPLPRIYRTVKWKPEETLGAILMEDLSRSCHVQSVCEGLSVEQLLSIAKHLADLHNSFWNLPSQQRNSFARRFPIAEGRLQFQVSYIVSKALELVQKYSDVFGDRLDKYVDILKDVEYHRYTAASVSEAFGLPRVLIHGDLWSNNIMWKNTNPNQVGAFLDWQEFSVGSLIFDLSRILILCTTASVRRAYTDSVISYYYERLNNPSFAKSQMMHAYQETLPYQSVRCAHTDSVISHYYERLNNPSFAKSQMIHAFQETLPYQCVHMIFAIGLIKPQNREEDTKEMLQRVVSVLDDIRGYEVMYKMSK</sequence>
<protein>
    <submittedName>
        <fullName evidence="3">CHK domain-containing protein</fullName>
    </submittedName>
</protein>